<evidence type="ECO:0000256" key="1">
    <source>
        <dbReference type="ARBA" id="ARBA00010062"/>
    </source>
</evidence>
<comment type="similarity">
    <text evidence="1">Belongs to the leucine-binding protein family.</text>
</comment>
<dbReference type="InterPro" id="IPR028082">
    <property type="entry name" value="Peripla_BP_I"/>
</dbReference>
<name>A0A0D8HJ27_9ACTN</name>
<feature type="region of interest" description="Disordered" evidence="3">
    <location>
        <begin position="31"/>
        <end position="51"/>
    </location>
</feature>
<gene>
    <name evidence="6" type="ORF">AXFE_12890</name>
</gene>
<evidence type="ECO:0000256" key="4">
    <source>
        <dbReference type="SAM" id="SignalP"/>
    </source>
</evidence>
<reference evidence="6 7" key="1">
    <citation type="submission" date="2015-01" db="EMBL/GenBank/DDBJ databases">
        <title>Draft genome of the acidophilic iron oxidizer Acidithrix ferrooxidans strain Py-F3.</title>
        <authorList>
            <person name="Poehlein A."/>
            <person name="Eisen S."/>
            <person name="Schloemann M."/>
            <person name="Johnson B.D."/>
            <person name="Daniel R."/>
            <person name="Muehling M."/>
        </authorList>
    </citation>
    <scope>NUCLEOTIDE SEQUENCE [LARGE SCALE GENOMIC DNA]</scope>
    <source>
        <strain evidence="6 7">Py-F3</strain>
    </source>
</reference>
<dbReference type="PANTHER" id="PTHR47235">
    <property type="entry name" value="BLR6548 PROTEIN"/>
    <property type="match status" value="1"/>
</dbReference>
<sequence>MGNKRSSLTKRFRILAAAASLSLLAAACGSSTTSSGSSGSSSTPGATKNTASAPGITATSILFGSHQPLTGPAAPGYSEIAPAIQAFFDYLNAHGGVYGRSITLKYEDDAYNPAQTVQVVQKLVLQDNVFGILGGLGTPTHQAVVNFLNTNKIPDIFVSSGCDCWNQPKIHPYTYGFEPDYIIEGKILGTYIKSKYPGMKIGVLYQNDDFGGGGLIGLKQILTSGQIVSAQPYDPTTLANGLGTQVASLHAAGAQVVVLLTIPAATALALLAMATTGFQPALLSASVGADPYTLSGLVSNFSKGKVGGSALQGLQTLTYLPPAANTSDPWITLFKKIHDKYDASQPFDGNTVYGMSMAYYTSLAMKAAGQNPTRQSLINAINSQGSTWVGPGLVPMGYSATQHLGFMGGEIVTIGANNTVTPSSPIYVTNVNGAVTTHASAEAPVPANLK</sequence>
<comment type="caution">
    <text evidence="6">The sequence shown here is derived from an EMBL/GenBank/DDBJ whole genome shotgun (WGS) entry which is preliminary data.</text>
</comment>
<evidence type="ECO:0000256" key="3">
    <source>
        <dbReference type="SAM" id="MobiDB-lite"/>
    </source>
</evidence>
<dbReference type="InterPro" id="IPR028081">
    <property type="entry name" value="Leu-bd"/>
</dbReference>
<dbReference type="PATRIC" id="fig|1280514.3.peg.1679"/>
<dbReference type="PROSITE" id="PS51257">
    <property type="entry name" value="PROKAR_LIPOPROTEIN"/>
    <property type="match status" value="1"/>
</dbReference>
<dbReference type="PANTHER" id="PTHR47235:SF1">
    <property type="entry name" value="BLR6548 PROTEIN"/>
    <property type="match status" value="1"/>
</dbReference>
<dbReference type="AlphaFoldDB" id="A0A0D8HJ27"/>
<evidence type="ECO:0000259" key="5">
    <source>
        <dbReference type="Pfam" id="PF13458"/>
    </source>
</evidence>
<dbReference type="RefSeq" id="WP_052605039.1">
    <property type="nucleotide sequence ID" value="NZ_JXYS01000029.1"/>
</dbReference>
<feature type="compositionally biased region" description="Low complexity" evidence="3">
    <location>
        <begin position="31"/>
        <end position="47"/>
    </location>
</feature>
<evidence type="ECO:0000256" key="2">
    <source>
        <dbReference type="ARBA" id="ARBA00022729"/>
    </source>
</evidence>
<dbReference type="SUPFAM" id="SSF53822">
    <property type="entry name" value="Periplasmic binding protein-like I"/>
    <property type="match status" value="1"/>
</dbReference>
<keyword evidence="7" id="KW-1185">Reference proteome</keyword>
<dbReference type="Pfam" id="PF13458">
    <property type="entry name" value="Peripla_BP_6"/>
    <property type="match status" value="1"/>
</dbReference>
<keyword evidence="2 4" id="KW-0732">Signal</keyword>
<dbReference type="OrthoDB" id="7337537at2"/>
<feature type="signal peptide" evidence="4">
    <location>
        <begin position="1"/>
        <end position="25"/>
    </location>
</feature>
<organism evidence="6 7">
    <name type="scientific">Acidithrix ferrooxidans</name>
    <dbReference type="NCBI Taxonomy" id="1280514"/>
    <lineage>
        <taxon>Bacteria</taxon>
        <taxon>Bacillati</taxon>
        <taxon>Actinomycetota</taxon>
        <taxon>Acidimicrobiia</taxon>
        <taxon>Acidimicrobiales</taxon>
        <taxon>Acidimicrobiaceae</taxon>
        <taxon>Acidithrix</taxon>
    </lineage>
</organism>
<accession>A0A0D8HJ27</accession>
<evidence type="ECO:0000313" key="7">
    <source>
        <dbReference type="Proteomes" id="UP000032360"/>
    </source>
</evidence>
<proteinExistence type="inferred from homology"/>
<dbReference type="Gene3D" id="3.40.50.2300">
    <property type="match status" value="2"/>
</dbReference>
<feature type="chain" id="PRO_5039185326" description="Leucine-binding protein domain-containing protein" evidence="4">
    <location>
        <begin position="26"/>
        <end position="450"/>
    </location>
</feature>
<dbReference type="EMBL" id="JXYS01000029">
    <property type="protein sequence ID" value="KJF17792.1"/>
    <property type="molecule type" value="Genomic_DNA"/>
</dbReference>
<dbReference type="Proteomes" id="UP000032360">
    <property type="component" value="Unassembled WGS sequence"/>
</dbReference>
<feature type="domain" description="Leucine-binding protein" evidence="5">
    <location>
        <begin position="63"/>
        <end position="431"/>
    </location>
</feature>
<dbReference type="CDD" id="cd06343">
    <property type="entry name" value="PBP1_ABC_ligand_binding-like"/>
    <property type="match status" value="1"/>
</dbReference>
<dbReference type="STRING" id="1280514.AXFE_12890"/>
<protein>
    <recommendedName>
        <fullName evidence="5">Leucine-binding protein domain-containing protein</fullName>
    </recommendedName>
</protein>
<evidence type="ECO:0000313" key="6">
    <source>
        <dbReference type="EMBL" id="KJF17792.1"/>
    </source>
</evidence>